<evidence type="ECO:0000256" key="4">
    <source>
        <dbReference type="ARBA" id="ARBA00023242"/>
    </source>
</evidence>
<evidence type="ECO:0000313" key="7">
    <source>
        <dbReference type="EMBL" id="KKY29020.1"/>
    </source>
</evidence>
<reference evidence="7 8" key="1">
    <citation type="submission" date="2015-05" db="EMBL/GenBank/DDBJ databases">
        <title>Distinctive expansion of gene families associated with plant cell wall degradation and secondary metabolism in the genomes of grapevine trunk pathogens.</title>
        <authorList>
            <person name="Lawrence D.P."/>
            <person name="Travadon R."/>
            <person name="Rolshausen P.E."/>
            <person name="Baumgartner K."/>
        </authorList>
    </citation>
    <scope>NUCLEOTIDE SEQUENCE [LARGE SCALE GENOMIC DNA]</scope>
    <source>
        <strain evidence="7">UCRPC4</strain>
    </source>
</reference>
<keyword evidence="2 5" id="KW-0853">WD repeat</keyword>
<reference evidence="7 8" key="2">
    <citation type="submission" date="2015-05" db="EMBL/GenBank/DDBJ databases">
        <authorList>
            <person name="Morales-Cruz A."/>
            <person name="Amrine K.C."/>
            <person name="Cantu D."/>
        </authorList>
    </citation>
    <scope>NUCLEOTIDE SEQUENCE [LARGE SCALE GENOMIC DNA]</scope>
    <source>
        <strain evidence="7">UCRPC4</strain>
    </source>
</reference>
<organism evidence="7 8">
    <name type="scientific">Phaeomoniella chlamydospora</name>
    <name type="common">Phaeoacremonium chlamydosporum</name>
    <dbReference type="NCBI Taxonomy" id="158046"/>
    <lineage>
        <taxon>Eukaryota</taxon>
        <taxon>Fungi</taxon>
        <taxon>Dikarya</taxon>
        <taxon>Ascomycota</taxon>
        <taxon>Pezizomycotina</taxon>
        <taxon>Eurotiomycetes</taxon>
        <taxon>Chaetothyriomycetidae</taxon>
        <taxon>Phaeomoniellales</taxon>
        <taxon>Phaeomoniellaceae</taxon>
        <taxon>Phaeomoniella</taxon>
    </lineage>
</organism>
<feature type="repeat" description="WD" evidence="5">
    <location>
        <begin position="442"/>
        <end position="476"/>
    </location>
</feature>
<feature type="compositionally biased region" description="Basic and acidic residues" evidence="6">
    <location>
        <begin position="27"/>
        <end position="52"/>
    </location>
</feature>
<dbReference type="InterPro" id="IPR039241">
    <property type="entry name" value="Rrp9-like"/>
</dbReference>
<evidence type="ECO:0000256" key="1">
    <source>
        <dbReference type="ARBA" id="ARBA00004123"/>
    </source>
</evidence>
<keyword evidence="8" id="KW-1185">Reference proteome</keyword>
<dbReference type="OrthoDB" id="189968at2759"/>
<feature type="compositionally biased region" description="Polar residues" evidence="6">
    <location>
        <begin position="510"/>
        <end position="528"/>
    </location>
</feature>
<feature type="repeat" description="WD" evidence="5">
    <location>
        <begin position="219"/>
        <end position="260"/>
    </location>
</feature>
<dbReference type="SMART" id="SM00320">
    <property type="entry name" value="WD40"/>
    <property type="match status" value="6"/>
</dbReference>
<dbReference type="Gene3D" id="2.130.10.10">
    <property type="entry name" value="YVTN repeat-like/Quinoprotein amine dehydrogenase"/>
    <property type="match status" value="1"/>
</dbReference>
<dbReference type="Proteomes" id="UP000053317">
    <property type="component" value="Unassembled WGS sequence"/>
</dbReference>
<protein>
    <submittedName>
        <fullName evidence="7">Putative rrna processing protein rrp9</fullName>
    </submittedName>
</protein>
<dbReference type="InterPro" id="IPR036322">
    <property type="entry name" value="WD40_repeat_dom_sf"/>
</dbReference>
<dbReference type="GO" id="GO:0034511">
    <property type="term" value="F:U3 snoRNA binding"/>
    <property type="evidence" value="ECO:0007669"/>
    <property type="project" value="InterPro"/>
</dbReference>
<dbReference type="EMBL" id="LCWF01000006">
    <property type="protein sequence ID" value="KKY29020.1"/>
    <property type="molecule type" value="Genomic_DNA"/>
</dbReference>
<name>A0A0G2HL30_PHACM</name>
<dbReference type="AlphaFoldDB" id="A0A0G2HL30"/>
<dbReference type="Pfam" id="PF00400">
    <property type="entry name" value="WD40"/>
    <property type="match status" value="4"/>
</dbReference>
<evidence type="ECO:0000256" key="2">
    <source>
        <dbReference type="ARBA" id="ARBA00022574"/>
    </source>
</evidence>
<accession>A0A0G2HL30</accession>
<dbReference type="PANTHER" id="PTHR19865:SF0">
    <property type="entry name" value="U3 SMALL NUCLEOLAR RNA-INTERACTING PROTEIN 2"/>
    <property type="match status" value="1"/>
</dbReference>
<evidence type="ECO:0000256" key="3">
    <source>
        <dbReference type="ARBA" id="ARBA00022737"/>
    </source>
</evidence>
<gene>
    <name evidence="7" type="ORF">UCRPC4_g00209</name>
</gene>
<dbReference type="PANTHER" id="PTHR19865">
    <property type="entry name" value="U3 SMALL NUCLEOLAR RNA INTERACTING PROTEIN 2"/>
    <property type="match status" value="1"/>
</dbReference>
<sequence>MSSFFTLPASQRKRKRTETRSARPAKKRDVETDGVRADGTRKSAHRQERDEILSGSESENEYSDQGSVHSESSADEDETAAEKRLRLAQRYLDNIKEDFDEAGFDAKDVDRDLIAARLKQDADEAKGRQYRLIATSLDLSATSRTAFRADTQSTTGVAIYAPFLYSVSKDKTLIKWQLIPPSSTETADSDASDIQRRRRKPKQLKFVKGVRIDASSPQQHGHTAAILAVAASPNGEYVATSGADRQLIIWAADTLKPLKTFTSHRDQVTGLSFAPSSSQPGVGSQLFTTSMDRTLKTYSLNGIDSLAYVETLFGHQDHVLDVAALAQDQCVSVGARDRSARVWKVVDETQLVFRGDSSKKDPYTVGSIDCVAAIPPTHFVTGSDAGTISLWSMHKKKPLHTIHAAHGTDDPEPFEKVTSESDPSVIADLKRSDRRRPLPRAITALASIPGTDLIVSGSWDGTLRLWKFSDDKRTIAALGHLGASNSSSHTLPNPDKDQQTALETGHHLTNGVTSEPSDSRPNPTSESAQPIPGVINSIAVLERRKPILNEFGGQKDGETQGVCVVVGTGKELRLGRWKKFKEGKNGCIAFEIPVKRR</sequence>
<dbReference type="SUPFAM" id="SSF50978">
    <property type="entry name" value="WD40 repeat-like"/>
    <property type="match status" value="1"/>
</dbReference>
<evidence type="ECO:0000256" key="5">
    <source>
        <dbReference type="PROSITE-ProRule" id="PRU00221"/>
    </source>
</evidence>
<dbReference type="InterPro" id="IPR015943">
    <property type="entry name" value="WD40/YVTN_repeat-like_dom_sf"/>
</dbReference>
<dbReference type="PROSITE" id="PS50294">
    <property type="entry name" value="WD_REPEATS_REGION"/>
    <property type="match status" value="1"/>
</dbReference>
<keyword evidence="4" id="KW-0539">Nucleus</keyword>
<evidence type="ECO:0000313" key="8">
    <source>
        <dbReference type="Proteomes" id="UP000053317"/>
    </source>
</evidence>
<dbReference type="InterPro" id="IPR001680">
    <property type="entry name" value="WD40_rpt"/>
</dbReference>
<comment type="caution">
    <text evidence="7">The sequence shown here is derived from an EMBL/GenBank/DDBJ whole genome shotgun (WGS) entry which is preliminary data.</text>
</comment>
<dbReference type="PROSITE" id="PS50082">
    <property type="entry name" value="WD_REPEATS_2"/>
    <property type="match status" value="3"/>
</dbReference>
<feature type="repeat" description="WD" evidence="5">
    <location>
        <begin position="312"/>
        <end position="345"/>
    </location>
</feature>
<proteinExistence type="predicted"/>
<comment type="subcellular location">
    <subcellularLocation>
        <location evidence="1">Nucleus</location>
    </subcellularLocation>
</comment>
<evidence type="ECO:0000256" key="6">
    <source>
        <dbReference type="SAM" id="MobiDB-lite"/>
    </source>
</evidence>
<keyword evidence="3" id="KW-0677">Repeat</keyword>
<feature type="region of interest" description="Disordered" evidence="6">
    <location>
        <begin position="1"/>
        <end position="81"/>
    </location>
</feature>
<feature type="region of interest" description="Disordered" evidence="6">
    <location>
        <begin position="508"/>
        <end position="533"/>
    </location>
</feature>
<dbReference type="GO" id="GO:0032040">
    <property type="term" value="C:small-subunit processome"/>
    <property type="evidence" value="ECO:0007669"/>
    <property type="project" value="TreeGrafter"/>
</dbReference>